<dbReference type="InterPro" id="IPR002048">
    <property type="entry name" value="EF_hand_dom"/>
</dbReference>
<dbReference type="AlphaFoldDB" id="A0A2S8S2S4"/>
<dbReference type="InterPro" id="IPR018247">
    <property type="entry name" value="EF_Hand_1_Ca_BS"/>
</dbReference>
<evidence type="ECO:0000313" key="4">
    <source>
        <dbReference type="Proteomes" id="UP000238338"/>
    </source>
</evidence>
<dbReference type="PROSITE" id="PS50222">
    <property type="entry name" value="EF_HAND_2"/>
    <property type="match status" value="1"/>
</dbReference>
<dbReference type="GO" id="GO:0005509">
    <property type="term" value="F:calcium ion binding"/>
    <property type="evidence" value="ECO:0007669"/>
    <property type="project" value="InterPro"/>
</dbReference>
<keyword evidence="4" id="KW-1185">Reference proteome</keyword>
<dbReference type="RefSeq" id="WP_105516185.1">
    <property type="nucleotide sequence ID" value="NZ_PVEP01000011.1"/>
</dbReference>
<dbReference type="Proteomes" id="UP000238338">
    <property type="component" value="Unassembled WGS sequence"/>
</dbReference>
<dbReference type="PROSITE" id="PS00018">
    <property type="entry name" value="EF_HAND_1"/>
    <property type="match status" value="2"/>
</dbReference>
<gene>
    <name evidence="3" type="ORF">LX70_03634</name>
</gene>
<protein>
    <submittedName>
        <fullName evidence="3">EF hand domain-containing protein</fullName>
    </submittedName>
</protein>
<keyword evidence="1" id="KW-0732">Signal</keyword>
<organism evidence="3 4">
    <name type="scientific">Albidovulum denitrificans</name>
    <dbReference type="NCBI Taxonomy" id="404881"/>
    <lineage>
        <taxon>Bacteria</taxon>
        <taxon>Pseudomonadati</taxon>
        <taxon>Pseudomonadota</taxon>
        <taxon>Alphaproteobacteria</taxon>
        <taxon>Rhodobacterales</taxon>
        <taxon>Paracoccaceae</taxon>
        <taxon>Albidovulum</taxon>
    </lineage>
</organism>
<feature type="signal peptide" evidence="1">
    <location>
        <begin position="1"/>
        <end position="20"/>
    </location>
</feature>
<sequence length="149" mass="16044">MTRIPPVLAALFLIGGPAFAQQGIPGVHFIEQWDLNGDGHVTPEEAREKRGDVFFMFDQSEDGNLQPGEWAMIADHLAAEEGNQGQGGGQGMGKGPGRFVKAAMEPPFNDLDGNGVVTKEEFVKATDTLFAQLDRNGDGVLTAEDFGRR</sequence>
<evidence type="ECO:0000256" key="1">
    <source>
        <dbReference type="SAM" id="SignalP"/>
    </source>
</evidence>
<dbReference type="Pfam" id="PF13202">
    <property type="entry name" value="EF-hand_5"/>
    <property type="match status" value="3"/>
</dbReference>
<dbReference type="EMBL" id="PVEP01000011">
    <property type="protein sequence ID" value="PQV55116.1"/>
    <property type="molecule type" value="Genomic_DNA"/>
</dbReference>
<proteinExistence type="predicted"/>
<dbReference type="Gene3D" id="1.10.238.10">
    <property type="entry name" value="EF-hand"/>
    <property type="match status" value="1"/>
</dbReference>
<dbReference type="OrthoDB" id="7631435at2"/>
<feature type="chain" id="PRO_5015740045" evidence="1">
    <location>
        <begin position="21"/>
        <end position="149"/>
    </location>
</feature>
<name>A0A2S8S2S4_9RHOB</name>
<comment type="caution">
    <text evidence="3">The sequence shown here is derived from an EMBL/GenBank/DDBJ whole genome shotgun (WGS) entry which is preliminary data.</text>
</comment>
<reference evidence="3 4" key="1">
    <citation type="submission" date="2018-02" db="EMBL/GenBank/DDBJ databases">
        <title>Genomic Encyclopedia of Archaeal and Bacterial Type Strains, Phase II (KMG-II): from individual species to whole genera.</title>
        <authorList>
            <person name="Goeker M."/>
        </authorList>
    </citation>
    <scope>NUCLEOTIDE SEQUENCE [LARGE SCALE GENOMIC DNA]</scope>
    <source>
        <strain evidence="3 4">DSM 18921</strain>
    </source>
</reference>
<feature type="domain" description="EF-hand" evidence="2">
    <location>
        <begin position="121"/>
        <end position="149"/>
    </location>
</feature>
<dbReference type="InterPro" id="IPR011992">
    <property type="entry name" value="EF-hand-dom_pair"/>
</dbReference>
<accession>A0A2S8S2S4</accession>
<evidence type="ECO:0000313" key="3">
    <source>
        <dbReference type="EMBL" id="PQV55116.1"/>
    </source>
</evidence>
<dbReference type="SUPFAM" id="SSF47473">
    <property type="entry name" value="EF-hand"/>
    <property type="match status" value="1"/>
</dbReference>
<evidence type="ECO:0000259" key="2">
    <source>
        <dbReference type="PROSITE" id="PS50222"/>
    </source>
</evidence>